<dbReference type="SUPFAM" id="SSF46785">
    <property type="entry name" value="Winged helix' DNA-binding domain"/>
    <property type="match status" value="1"/>
</dbReference>
<feature type="domain" description="HTH marR-type" evidence="4">
    <location>
        <begin position="4"/>
        <end position="141"/>
    </location>
</feature>
<accession>A0A4Y5YZS9</accession>
<evidence type="ECO:0000256" key="3">
    <source>
        <dbReference type="ARBA" id="ARBA00023163"/>
    </source>
</evidence>
<dbReference type="Proteomes" id="UP000316093">
    <property type="component" value="Chromosome"/>
</dbReference>
<dbReference type="InterPro" id="IPR023187">
    <property type="entry name" value="Tscrpt_reg_MarR-type_CS"/>
</dbReference>
<dbReference type="EMBL" id="CP041046">
    <property type="protein sequence ID" value="QDE37899.1"/>
    <property type="molecule type" value="Genomic_DNA"/>
</dbReference>
<organism evidence="5 6">
    <name type="scientific">Luteibacter pinisoli</name>
    <dbReference type="NCBI Taxonomy" id="2589080"/>
    <lineage>
        <taxon>Bacteria</taxon>
        <taxon>Pseudomonadati</taxon>
        <taxon>Pseudomonadota</taxon>
        <taxon>Gammaproteobacteria</taxon>
        <taxon>Lysobacterales</taxon>
        <taxon>Rhodanobacteraceae</taxon>
        <taxon>Luteibacter</taxon>
    </lineage>
</organism>
<keyword evidence="2" id="KW-0238">DNA-binding</keyword>
<evidence type="ECO:0000256" key="1">
    <source>
        <dbReference type="ARBA" id="ARBA00023015"/>
    </source>
</evidence>
<dbReference type="InterPro" id="IPR039422">
    <property type="entry name" value="MarR/SlyA-like"/>
</dbReference>
<evidence type="ECO:0000313" key="5">
    <source>
        <dbReference type="EMBL" id="QDE37899.1"/>
    </source>
</evidence>
<dbReference type="OrthoDB" id="6002259at2"/>
<dbReference type="AlphaFoldDB" id="A0A4Y5YZS9"/>
<evidence type="ECO:0000313" key="6">
    <source>
        <dbReference type="Proteomes" id="UP000316093"/>
    </source>
</evidence>
<dbReference type="GO" id="GO:0003700">
    <property type="term" value="F:DNA-binding transcription factor activity"/>
    <property type="evidence" value="ECO:0007669"/>
    <property type="project" value="InterPro"/>
</dbReference>
<dbReference type="SMART" id="SM00347">
    <property type="entry name" value="HTH_MARR"/>
    <property type="match status" value="1"/>
</dbReference>
<dbReference type="Pfam" id="PF12802">
    <property type="entry name" value="MarR_2"/>
    <property type="match status" value="1"/>
</dbReference>
<dbReference type="KEGG" id="lpy:FIV34_01115"/>
<dbReference type="PROSITE" id="PS50995">
    <property type="entry name" value="HTH_MARR_2"/>
    <property type="match status" value="1"/>
</dbReference>
<protein>
    <submittedName>
        <fullName evidence="5">MarR family transcriptional regulator</fullName>
    </submittedName>
</protein>
<dbReference type="RefSeq" id="WP_139978843.1">
    <property type="nucleotide sequence ID" value="NZ_CP041046.1"/>
</dbReference>
<dbReference type="InterPro" id="IPR000835">
    <property type="entry name" value="HTH_MarR-typ"/>
</dbReference>
<gene>
    <name evidence="5" type="ORF">FIV34_01115</name>
</gene>
<dbReference type="PRINTS" id="PR00598">
    <property type="entry name" value="HTHMARR"/>
</dbReference>
<name>A0A4Y5YZS9_9GAMM</name>
<keyword evidence="3" id="KW-0804">Transcription</keyword>
<reference evidence="5 6" key="1">
    <citation type="submission" date="2019-06" db="EMBL/GenBank/DDBJ databases">
        <title>A complete genome sequence for Luteibacter pinisoli MAH-14.</title>
        <authorList>
            <person name="Baltrus D.A."/>
        </authorList>
    </citation>
    <scope>NUCLEOTIDE SEQUENCE [LARGE SCALE GENOMIC DNA]</scope>
    <source>
        <strain evidence="5 6">MAH-14</strain>
    </source>
</reference>
<evidence type="ECO:0000256" key="2">
    <source>
        <dbReference type="ARBA" id="ARBA00023125"/>
    </source>
</evidence>
<sequence>MTPLDKLHRQLTTLALATSRRFQRMLDVRLGDFDVTSSTVVPMLLVGRSGGGINQVTLAEQIGVTGPSLVRTLDKLVELGLVRRESDPADRRAKTLWLTDAGEALAVQMEARMVDMRREILAGVSEDDVRAALRVHEALNAALVFDGQDDAGT</sequence>
<keyword evidence="6" id="KW-1185">Reference proteome</keyword>
<dbReference type="GO" id="GO:0003677">
    <property type="term" value="F:DNA binding"/>
    <property type="evidence" value="ECO:0007669"/>
    <property type="project" value="UniProtKB-KW"/>
</dbReference>
<dbReference type="Gene3D" id="1.10.10.10">
    <property type="entry name" value="Winged helix-like DNA-binding domain superfamily/Winged helix DNA-binding domain"/>
    <property type="match status" value="1"/>
</dbReference>
<proteinExistence type="predicted"/>
<dbReference type="InterPro" id="IPR036388">
    <property type="entry name" value="WH-like_DNA-bd_sf"/>
</dbReference>
<dbReference type="PANTHER" id="PTHR33164:SF64">
    <property type="entry name" value="TRANSCRIPTIONAL REGULATOR SLYA"/>
    <property type="match status" value="1"/>
</dbReference>
<dbReference type="PANTHER" id="PTHR33164">
    <property type="entry name" value="TRANSCRIPTIONAL REGULATOR, MARR FAMILY"/>
    <property type="match status" value="1"/>
</dbReference>
<dbReference type="InterPro" id="IPR036390">
    <property type="entry name" value="WH_DNA-bd_sf"/>
</dbReference>
<dbReference type="GO" id="GO:0006950">
    <property type="term" value="P:response to stress"/>
    <property type="evidence" value="ECO:0007669"/>
    <property type="project" value="TreeGrafter"/>
</dbReference>
<keyword evidence="1" id="KW-0805">Transcription regulation</keyword>
<dbReference type="PROSITE" id="PS01117">
    <property type="entry name" value="HTH_MARR_1"/>
    <property type="match status" value="1"/>
</dbReference>
<evidence type="ECO:0000259" key="4">
    <source>
        <dbReference type="PROSITE" id="PS50995"/>
    </source>
</evidence>